<reference evidence="1 2" key="1">
    <citation type="submission" date="2014-04" db="EMBL/GenBank/DDBJ databases">
        <authorList>
            <consortium name="DOE Joint Genome Institute"/>
            <person name="Kuo A."/>
            <person name="Tarkka M."/>
            <person name="Buscot F."/>
            <person name="Kohler A."/>
            <person name="Nagy L.G."/>
            <person name="Floudas D."/>
            <person name="Copeland A."/>
            <person name="Barry K.W."/>
            <person name="Cichocki N."/>
            <person name="Veneault-Fourrey C."/>
            <person name="LaButti K."/>
            <person name="Lindquist E.A."/>
            <person name="Lipzen A."/>
            <person name="Lundell T."/>
            <person name="Morin E."/>
            <person name="Murat C."/>
            <person name="Sun H."/>
            <person name="Tunlid A."/>
            <person name="Henrissat B."/>
            <person name="Grigoriev I.V."/>
            <person name="Hibbett D.S."/>
            <person name="Martin F."/>
            <person name="Nordberg H.P."/>
            <person name="Cantor M.N."/>
            <person name="Hua S.X."/>
        </authorList>
    </citation>
    <scope>NUCLEOTIDE SEQUENCE [LARGE SCALE GENOMIC DNA]</scope>
    <source>
        <strain evidence="1 2">F 1598</strain>
    </source>
</reference>
<dbReference type="InParanoid" id="A0A0C3FDH7"/>
<dbReference type="HOGENOM" id="CLU_051720_1_0_1"/>
<dbReference type="Proteomes" id="UP000054166">
    <property type="component" value="Unassembled WGS sequence"/>
</dbReference>
<sequence>MSPFANLPPELVQHIFSLASAASRNSGLNICLVASWARHIALPHLLHTVVIKDHLANAQFRHNLQGQSPYDPSPGFLAPPLIYNVWMEAVSDRIISLFNACDNIQHLALADEAFLWLIHASSPIATVGAFNSTISQSAVARPQDLHLTIISAGRRWTHPEYMYGDVTMRSPLLSKITRIYLADMDVLPTFSEIEIFTRLTHLAVPFYDWFDHGKFLRTLLLVELLEMLVVVIITGDVVKDDRAQIESQVAEIRKTDGRIYLAESLYRGVGIQKQWEEEMRGGKSIWDKAVRYTSEYEARKLRHF</sequence>
<accession>A0A0C3FDH7</accession>
<keyword evidence="2" id="KW-1185">Reference proteome</keyword>
<protein>
    <recommendedName>
        <fullName evidence="3">F-box domain-containing protein</fullName>
    </recommendedName>
</protein>
<gene>
    <name evidence="1" type="ORF">PILCRDRAFT_824920</name>
</gene>
<reference evidence="2" key="2">
    <citation type="submission" date="2015-01" db="EMBL/GenBank/DDBJ databases">
        <title>Evolutionary Origins and Diversification of the Mycorrhizal Mutualists.</title>
        <authorList>
            <consortium name="DOE Joint Genome Institute"/>
            <consortium name="Mycorrhizal Genomics Consortium"/>
            <person name="Kohler A."/>
            <person name="Kuo A."/>
            <person name="Nagy L.G."/>
            <person name="Floudas D."/>
            <person name="Copeland A."/>
            <person name="Barry K.W."/>
            <person name="Cichocki N."/>
            <person name="Veneault-Fourrey C."/>
            <person name="LaButti K."/>
            <person name="Lindquist E.A."/>
            <person name="Lipzen A."/>
            <person name="Lundell T."/>
            <person name="Morin E."/>
            <person name="Murat C."/>
            <person name="Riley R."/>
            <person name="Ohm R."/>
            <person name="Sun H."/>
            <person name="Tunlid A."/>
            <person name="Henrissat B."/>
            <person name="Grigoriev I.V."/>
            <person name="Hibbett D.S."/>
            <person name="Martin F."/>
        </authorList>
    </citation>
    <scope>NUCLEOTIDE SEQUENCE [LARGE SCALE GENOMIC DNA]</scope>
    <source>
        <strain evidence="2">F 1598</strain>
    </source>
</reference>
<proteinExistence type="predicted"/>
<evidence type="ECO:0008006" key="3">
    <source>
        <dbReference type="Google" id="ProtNLM"/>
    </source>
</evidence>
<dbReference type="EMBL" id="KN833020">
    <property type="protein sequence ID" value="KIM77931.1"/>
    <property type="molecule type" value="Genomic_DNA"/>
</dbReference>
<evidence type="ECO:0000313" key="1">
    <source>
        <dbReference type="EMBL" id="KIM77931.1"/>
    </source>
</evidence>
<evidence type="ECO:0000313" key="2">
    <source>
        <dbReference type="Proteomes" id="UP000054166"/>
    </source>
</evidence>
<dbReference type="OrthoDB" id="2795673at2759"/>
<dbReference type="AlphaFoldDB" id="A0A0C3FDH7"/>
<dbReference type="STRING" id="765440.A0A0C3FDH7"/>
<organism evidence="1 2">
    <name type="scientific">Piloderma croceum (strain F 1598)</name>
    <dbReference type="NCBI Taxonomy" id="765440"/>
    <lineage>
        <taxon>Eukaryota</taxon>
        <taxon>Fungi</taxon>
        <taxon>Dikarya</taxon>
        <taxon>Basidiomycota</taxon>
        <taxon>Agaricomycotina</taxon>
        <taxon>Agaricomycetes</taxon>
        <taxon>Agaricomycetidae</taxon>
        <taxon>Atheliales</taxon>
        <taxon>Atheliaceae</taxon>
        <taxon>Piloderma</taxon>
    </lineage>
</organism>
<name>A0A0C3FDH7_PILCF</name>